<feature type="compositionally biased region" description="Low complexity" evidence="3">
    <location>
        <begin position="660"/>
        <end position="671"/>
    </location>
</feature>
<dbReference type="PANTHER" id="PTHR36100">
    <property type="entry name" value="BUD SITE SELECTION PROTEIN 4"/>
    <property type="match status" value="1"/>
</dbReference>
<feature type="compositionally biased region" description="Low complexity" evidence="3">
    <location>
        <begin position="22"/>
        <end position="38"/>
    </location>
</feature>
<dbReference type="HOGENOM" id="CLU_004594_0_0_1"/>
<feature type="compositionally biased region" description="Basic and acidic residues" evidence="3">
    <location>
        <begin position="616"/>
        <end position="625"/>
    </location>
</feature>
<dbReference type="STRING" id="933852.A0A0C2X0G9"/>
<dbReference type="Proteomes" id="UP000054097">
    <property type="component" value="Unassembled WGS sequence"/>
</dbReference>
<gene>
    <name evidence="5" type="ORF">M408DRAFT_78146</name>
</gene>
<sequence>MQSPRTPSSAGGVINRPGHQASSSSLSSTGSGTTTPPLKIAKQTTAYASSSSLVGGVKGGAPLARRQSASFNHVRTSSLVSSSPFKTGGNTSSSTTNARPRPQHTSTQSQHGITQPAGRRPASTIITQADQIHLRSRSDENRHLSDIRRPRESKGFQNLPKIGAVTKNPLVEANGVTSAARFALSKSSSEYTSNLSDSPTAERMVKSATMPSVNTSNILPSGGISSSSSTPVLAPNHSLASRPLPGAPQKPTRPLSMVALPSSSSPVAISPGRSSLVSKRLIGPRSPEGSPAQRGSGDSPSTRQRRKTVTWDERCDVVEFDRESVTASEVSQDSERSDQASERSEEEDEYEDVSVKPAEIPNDFFGPDRENGRSPSPILSGSINDGMDDTEDLDTVSANSFESDHDAPTPQKKPVDLPVPDTHDLNIEDYGISLSNIPGVSDNAALAATRNVFRDDNSMSIHDEDSFTRRMQTEPEVETSFRFSETPRSPEKLPRISREAVRRQIDQQRTDNSVDGLNFRSSLNIDAHVGAYNSSRDPSPGSRFTQTHYSPAPSPASKSHQHHPFSSSFDAGNRSNVNLEDLEDAHSALDRLMLGVEKGFEPSINSNVSDVEEDDRSYRESRNERQSSVPDIYDQASIVTEATSFVDEEAIGDHPLLRHSTAMSGASTATTDEPMTPQVHDAPFSDPTTAYRDDDVSSDDDKPLPPPPPESYSPAPAVHITLDDEEIPKEASGPSLSVPAVTVRRGSTIKKREEAIKAKRREQRALEGRPSRRRSQSTGDLRAQFDEADQLELAHQNDPDLTDAFQLEVEKLQPVKKSYMMKQRRPTIYASDSRVGHLGAAGDVHGGRAWRTVRRPSDMNEYSRQIRQIRQQEKAANTQGKVFVKVIGIRELDVLLPSQPTYFTCVLNNGIHFVETPPSRLEPESLIDQEFELIEHEKLEFTLTIKIRKDAHISQMLNPPPRPTYAPPPPRVETPTKSKGGMRSFFSSPAKKPSKPLVREREPIPQPVETTDPFGKYLKKDLSIAKALVSFKEIVSRCDTKLFETSYPLVGQCSDGRQLVTKAIGEIVLQIFRLPAIPGVPQDDLPQSLDDCLRGLRHVQWHKVVYHEGVLTQLGGDCTTWRRRNLRVLGASLIAYNDITKKPITTMDLRKVTLVEDDGRGGVPPTIIRPPGDPEEQLNPPKRIRRQRSFNALAGIEHSFRMIFDGNENDEVCFFADSAEEKTRWMEIFGALVGRIPHNPLWAELVWQRQQEVA</sequence>
<dbReference type="Gene3D" id="2.30.29.30">
    <property type="entry name" value="Pleckstrin-homology domain (PH domain)/Phosphotyrosine-binding domain (PTB)"/>
    <property type="match status" value="1"/>
</dbReference>
<evidence type="ECO:0000256" key="2">
    <source>
        <dbReference type="ARBA" id="ARBA00023306"/>
    </source>
</evidence>
<feature type="compositionally biased region" description="Basic and acidic residues" evidence="3">
    <location>
        <begin position="488"/>
        <end position="509"/>
    </location>
</feature>
<feature type="compositionally biased region" description="Pro residues" evidence="3">
    <location>
        <begin position="958"/>
        <end position="972"/>
    </location>
</feature>
<reference evidence="5 6" key="1">
    <citation type="submission" date="2014-04" db="EMBL/GenBank/DDBJ databases">
        <authorList>
            <consortium name="DOE Joint Genome Institute"/>
            <person name="Kuo A."/>
            <person name="Zuccaro A."/>
            <person name="Kohler A."/>
            <person name="Nagy L.G."/>
            <person name="Floudas D."/>
            <person name="Copeland A."/>
            <person name="Barry K.W."/>
            <person name="Cichocki N."/>
            <person name="Veneault-Fourrey C."/>
            <person name="LaButti K."/>
            <person name="Lindquist E.A."/>
            <person name="Lipzen A."/>
            <person name="Lundell T."/>
            <person name="Morin E."/>
            <person name="Murat C."/>
            <person name="Sun H."/>
            <person name="Tunlid A."/>
            <person name="Henrissat B."/>
            <person name="Grigoriev I.V."/>
            <person name="Hibbett D.S."/>
            <person name="Martin F."/>
            <person name="Nordberg H.P."/>
            <person name="Cantor M.N."/>
            <person name="Hua S.X."/>
        </authorList>
    </citation>
    <scope>NUCLEOTIDE SEQUENCE [LARGE SCALE GENOMIC DNA]</scope>
    <source>
        <strain evidence="5 6">MAFF 305830</strain>
    </source>
</reference>
<dbReference type="InterPro" id="IPR001849">
    <property type="entry name" value="PH_domain"/>
</dbReference>
<keyword evidence="2" id="KW-0131">Cell cycle</keyword>
<feature type="region of interest" description="Disordered" evidence="3">
    <location>
        <begin position="464"/>
        <end position="518"/>
    </location>
</feature>
<evidence type="ECO:0000313" key="6">
    <source>
        <dbReference type="Proteomes" id="UP000054097"/>
    </source>
</evidence>
<feature type="compositionally biased region" description="Basic and acidic residues" evidence="3">
    <location>
        <begin position="333"/>
        <end position="343"/>
    </location>
</feature>
<dbReference type="InterPro" id="IPR052007">
    <property type="entry name" value="Bud4"/>
</dbReference>
<feature type="region of interest" description="Disordered" evidence="3">
    <location>
        <begin position="749"/>
        <end position="780"/>
    </location>
</feature>
<dbReference type="EMBL" id="KN824344">
    <property type="protein sequence ID" value="KIM23022.1"/>
    <property type="molecule type" value="Genomic_DNA"/>
</dbReference>
<feature type="domain" description="PH" evidence="4">
    <location>
        <begin position="1104"/>
        <end position="1234"/>
    </location>
</feature>
<feature type="region of interest" description="Disordered" evidence="3">
    <location>
        <begin position="651"/>
        <end position="716"/>
    </location>
</feature>
<feature type="compositionally biased region" description="Polar residues" evidence="3">
    <location>
        <begin position="186"/>
        <end position="199"/>
    </location>
</feature>
<evidence type="ECO:0000313" key="5">
    <source>
        <dbReference type="EMBL" id="KIM23022.1"/>
    </source>
</evidence>
<keyword evidence="6" id="KW-1185">Reference proteome</keyword>
<dbReference type="Pfam" id="PF00169">
    <property type="entry name" value="PH"/>
    <property type="match status" value="1"/>
</dbReference>
<feature type="compositionally biased region" description="Basic and acidic residues" evidence="3">
    <location>
        <begin position="464"/>
        <end position="473"/>
    </location>
</feature>
<name>A0A0C2X0G9_SERVB</name>
<feature type="compositionally biased region" description="Low complexity" evidence="3">
    <location>
        <begin position="87"/>
        <end position="97"/>
    </location>
</feature>
<dbReference type="SMART" id="SM00233">
    <property type="entry name" value="PH"/>
    <property type="match status" value="1"/>
</dbReference>
<dbReference type="PROSITE" id="PS50003">
    <property type="entry name" value="PH_DOMAIN"/>
    <property type="match status" value="1"/>
</dbReference>
<dbReference type="SUPFAM" id="SSF50729">
    <property type="entry name" value="PH domain-like"/>
    <property type="match status" value="1"/>
</dbReference>
<dbReference type="PANTHER" id="PTHR36100:SF1">
    <property type="entry name" value="BUD SITE SELECTION PROTEIN 4"/>
    <property type="match status" value="1"/>
</dbReference>
<feature type="compositionally biased region" description="Polar residues" evidence="3">
    <location>
        <begin position="67"/>
        <end position="85"/>
    </location>
</feature>
<evidence type="ECO:0000256" key="3">
    <source>
        <dbReference type="SAM" id="MobiDB-lite"/>
    </source>
</evidence>
<feature type="region of interest" description="Disordered" evidence="3">
    <location>
        <begin position="1"/>
        <end position="155"/>
    </location>
</feature>
<feature type="region of interest" description="Disordered" evidence="3">
    <location>
        <begin position="601"/>
        <end position="632"/>
    </location>
</feature>
<feature type="compositionally biased region" description="Polar residues" evidence="3">
    <location>
        <begin position="103"/>
        <end position="113"/>
    </location>
</feature>
<dbReference type="OrthoDB" id="2123378at2759"/>
<feature type="region of interest" description="Disordered" evidence="3">
    <location>
        <begin position="955"/>
        <end position="1010"/>
    </location>
</feature>
<feature type="compositionally biased region" description="Polar residues" evidence="3">
    <location>
        <begin position="373"/>
        <end position="383"/>
    </location>
</feature>
<feature type="compositionally biased region" description="Polar residues" evidence="3">
    <location>
        <begin position="209"/>
        <end position="219"/>
    </location>
</feature>
<evidence type="ECO:0000259" key="4">
    <source>
        <dbReference type="PROSITE" id="PS50003"/>
    </source>
</evidence>
<keyword evidence="1" id="KW-0132">Cell division</keyword>
<feature type="compositionally biased region" description="Basic and acidic residues" evidence="3">
    <location>
        <begin position="750"/>
        <end position="770"/>
    </location>
</feature>
<proteinExistence type="predicted"/>
<feature type="region of interest" description="Disordered" evidence="3">
    <location>
        <begin position="530"/>
        <end position="572"/>
    </location>
</feature>
<feature type="region of interest" description="Disordered" evidence="3">
    <location>
        <begin position="186"/>
        <end position="422"/>
    </location>
</feature>
<feature type="compositionally biased region" description="Polar residues" evidence="3">
    <location>
        <begin position="261"/>
        <end position="277"/>
    </location>
</feature>
<accession>A0A0C2X0G9</accession>
<dbReference type="AlphaFoldDB" id="A0A0C2X0G9"/>
<feature type="compositionally biased region" description="Polar residues" evidence="3">
    <location>
        <begin position="532"/>
        <end position="549"/>
    </location>
</feature>
<dbReference type="GO" id="GO:0051301">
    <property type="term" value="P:cell division"/>
    <property type="evidence" value="ECO:0007669"/>
    <property type="project" value="UniProtKB-KW"/>
</dbReference>
<reference evidence="6" key="2">
    <citation type="submission" date="2015-01" db="EMBL/GenBank/DDBJ databases">
        <title>Evolutionary Origins and Diversification of the Mycorrhizal Mutualists.</title>
        <authorList>
            <consortium name="DOE Joint Genome Institute"/>
            <consortium name="Mycorrhizal Genomics Consortium"/>
            <person name="Kohler A."/>
            <person name="Kuo A."/>
            <person name="Nagy L.G."/>
            <person name="Floudas D."/>
            <person name="Copeland A."/>
            <person name="Barry K.W."/>
            <person name="Cichocki N."/>
            <person name="Veneault-Fourrey C."/>
            <person name="LaButti K."/>
            <person name="Lindquist E.A."/>
            <person name="Lipzen A."/>
            <person name="Lundell T."/>
            <person name="Morin E."/>
            <person name="Murat C."/>
            <person name="Riley R."/>
            <person name="Ohm R."/>
            <person name="Sun H."/>
            <person name="Tunlid A."/>
            <person name="Henrissat B."/>
            <person name="Grigoriev I.V."/>
            <person name="Hibbett D.S."/>
            <person name="Martin F."/>
        </authorList>
    </citation>
    <scope>NUCLEOTIDE SEQUENCE [LARGE SCALE GENOMIC DNA]</scope>
    <source>
        <strain evidence="6">MAFF 305830</strain>
    </source>
</reference>
<dbReference type="GO" id="GO:0005525">
    <property type="term" value="F:GTP binding"/>
    <property type="evidence" value="ECO:0007669"/>
    <property type="project" value="TreeGrafter"/>
</dbReference>
<organism evidence="5 6">
    <name type="scientific">Serendipita vermifera MAFF 305830</name>
    <dbReference type="NCBI Taxonomy" id="933852"/>
    <lineage>
        <taxon>Eukaryota</taxon>
        <taxon>Fungi</taxon>
        <taxon>Dikarya</taxon>
        <taxon>Basidiomycota</taxon>
        <taxon>Agaricomycotina</taxon>
        <taxon>Agaricomycetes</taxon>
        <taxon>Sebacinales</taxon>
        <taxon>Serendipitaceae</taxon>
        <taxon>Serendipita</taxon>
    </lineage>
</organism>
<feature type="compositionally biased region" description="Basic and acidic residues" evidence="3">
    <location>
        <begin position="132"/>
        <end position="154"/>
    </location>
</feature>
<dbReference type="InterPro" id="IPR011993">
    <property type="entry name" value="PH-like_dom_sf"/>
</dbReference>
<feature type="compositionally biased region" description="Basic and acidic residues" evidence="3">
    <location>
        <begin position="309"/>
        <end position="324"/>
    </location>
</feature>
<protein>
    <recommendedName>
        <fullName evidence="4">PH domain-containing protein</fullName>
    </recommendedName>
</protein>
<feature type="region of interest" description="Disordered" evidence="3">
    <location>
        <begin position="1160"/>
        <end position="1180"/>
    </location>
</feature>
<feature type="compositionally biased region" description="Basic and acidic residues" evidence="3">
    <location>
        <begin position="691"/>
        <end position="703"/>
    </location>
</feature>
<evidence type="ECO:0000256" key="1">
    <source>
        <dbReference type="ARBA" id="ARBA00022618"/>
    </source>
</evidence>